<feature type="binding site" evidence="5">
    <location>
        <position position="368"/>
    </location>
    <ligand>
        <name>Fe cation</name>
        <dbReference type="ChEBI" id="CHEBI:24875"/>
        <note>catalytic</note>
    </ligand>
</feature>
<dbReference type="InterPro" id="IPR037151">
    <property type="entry name" value="AlkB-like_sf"/>
</dbReference>
<dbReference type="InterPro" id="IPR005123">
    <property type="entry name" value="Oxoglu/Fe-dep_dioxygenase_dom"/>
</dbReference>
<proteinExistence type="predicted"/>
<feature type="compositionally biased region" description="Pro residues" evidence="6">
    <location>
        <begin position="218"/>
        <end position="227"/>
    </location>
</feature>
<feature type="domain" description="Fe2OG dioxygenase" evidence="7">
    <location>
        <begin position="294"/>
        <end position="393"/>
    </location>
</feature>
<dbReference type="SUPFAM" id="SSF51197">
    <property type="entry name" value="Clavaminate synthase-like"/>
    <property type="match status" value="1"/>
</dbReference>
<dbReference type="OrthoDB" id="6614653at2759"/>
<comment type="cofactor">
    <cofactor evidence="5">
        <name>Fe(2+)</name>
        <dbReference type="ChEBI" id="CHEBI:29033"/>
    </cofactor>
    <text evidence="5">Binds 1 Fe(2+) ion per subunit.</text>
</comment>
<gene>
    <name evidence="8" type="ORF">PBRASI_LOCUS8304</name>
</gene>
<feature type="region of interest" description="Disordered" evidence="6">
    <location>
        <begin position="177"/>
        <end position="228"/>
    </location>
</feature>
<accession>A0A9N9CUZ7</accession>
<name>A0A9N9CUZ7_9GLOM</name>
<evidence type="ECO:0000313" key="8">
    <source>
        <dbReference type="EMBL" id="CAG8613519.1"/>
    </source>
</evidence>
<protein>
    <submittedName>
        <fullName evidence="8">10335_t:CDS:1</fullName>
    </submittedName>
</protein>
<dbReference type="GO" id="GO:0005634">
    <property type="term" value="C:nucleus"/>
    <property type="evidence" value="ECO:0007669"/>
    <property type="project" value="TreeGrafter"/>
</dbReference>
<feature type="compositionally biased region" description="Low complexity" evidence="6">
    <location>
        <begin position="185"/>
        <end position="213"/>
    </location>
</feature>
<dbReference type="GO" id="GO:0046872">
    <property type="term" value="F:metal ion binding"/>
    <property type="evidence" value="ECO:0007669"/>
    <property type="project" value="UniProtKB-KW"/>
</dbReference>
<keyword evidence="1 5" id="KW-0479">Metal-binding</keyword>
<dbReference type="Proteomes" id="UP000789739">
    <property type="component" value="Unassembled WGS sequence"/>
</dbReference>
<keyword evidence="4 5" id="KW-0408">Iron</keyword>
<dbReference type="Pfam" id="PF13532">
    <property type="entry name" value="2OG-FeII_Oxy_2"/>
    <property type="match status" value="1"/>
</dbReference>
<reference evidence="8" key="1">
    <citation type="submission" date="2021-06" db="EMBL/GenBank/DDBJ databases">
        <authorList>
            <person name="Kallberg Y."/>
            <person name="Tangrot J."/>
            <person name="Rosling A."/>
        </authorList>
    </citation>
    <scope>NUCLEOTIDE SEQUENCE</scope>
    <source>
        <strain evidence="8">BR232B</strain>
    </source>
</reference>
<dbReference type="AlphaFoldDB" id="A0A9N9CUZ7"/>
<feature type="binding site" evidence="5">
    <location>
        <position position="314"/>
    </location>
    <ligand>
        <name>Fe cation</name>
        <dbReference type="ChEBI" id="CHEBI:24875"/>
        <note>catalytic</note>
    </ligand>
</feature>
<dbReference type="EMBL" id="CAJVPI010001454">
    <property type="protein sequence ID" value="CAG8613519.1"/>
    <property type="molecule type" value="Genomic_DNA"/>
</dbReference>
<dbReference type="PANTHER" id="PTHR16557:SF2">
    <property type="entry name" value="NUCLEIC ACID DIOXYGENASE ALKBH1"/>
    <property type="match status" value="1"/>
</dbReference>
<keyword evidence="3" id="KW-0560">Oxidoreductase</keyword>
<feature type="binding site" evidence="5">
    <location>
        <position position="312"/>
    </location>
    <ligand>
        <name>Fe cation</name>
        <dbReference type="ChEBI" id="CHEBI:24875"/>
        <note>catalytic</note>
    </ligand>
</feature>
<dbReference type="GO" id="GO:0051213">
    <property type="term" value="F:dioxygenase activity"/>
    <property type="evidence" value="ECO:0007669"/>
    <property type="project" value="UniProtKB-KW"/>
</dbReference>
<dbReference type="InterPro" id="IPR004574">
    <property type="entry name" value="Alkb"/>
</dbReference>
<evidence type="ECO:0000256" key="3">
    <source>
        <dbReference type="ARBA" id="ARBA00023002"/>
    </source>
</evidence>
<evidence type="ECO:0000256" key="1">
    <source>
        <dbReference type="ARBA" id="ARBA00022723"/>
    </source>
</evidence>
<sequence>MNPTKQYKSKRQEKLARKQLQSRLDKSSFATKTAFRDAERNFKSKCPPPDFTNVIDFDNAENCSEEIRREIVEIELSCDLGNENKLFFEKSQKAYLLKSIPGFIFIRNAFPPSTQKQIIECCLRDFAKYPNIGNLDVHYILPKDGLWSLHERIFRKELDPDNEECRIPIKAHADASDTLSQYPASSNNMSSDSESSLHLPISDISTTASSSPRSTRKPSPPPSPILPPDKLIRKLRWMTIGYQYNWPTKTYHFDHRFPFPSIIAGLSNAVVKAIEGVGIPDGGFVNEYKASDWKAEAGLVNYYQLKDNLMAHVDKSEVNMDAPLVSFSFGHTCIFLIGGPTRDSPPKAMYLHSGDISIMCGPCRSSFHGVPRILEGTLPFYLEKDEDDPSWDV</sequence>
<organism evidence="8 9">
    <name type="scientific">Paraglomus brasilianum</name>
    <dbReference type="NCBI Taxonomy" id="144538"/>
    <lineage>
        <taxon>Eukaryota</taxon>
        <taxon>Fungi</taxon>
        <taxon>Fungi incertae sedis</taxon>
        <taxon>Mucoromycota</taxon>
        <taxon>Glomeromycotina</taxon>
        <taxon>Glomeromycetes</taxon>
        <taxon>Paraglomerales</taxon>
        <taxon>Paraglomeraceae</taxon>
        <taxon>Paraglomus</taxon>
    </lineage>
</organism>
<dbReference type="PROSITE" id="PS51471">
    <property type="entry name" value="FE2OG_OXY"/>
    <property type="match status" value="1"/>
</dbReference>
<evidence type="ECO:0000256" key="5">
    <source>
        <dbReference type="PIRSR" id="PIRSR604574-2"/>
    </source>
</evidence>
<evidence type="ECO:0000256" key="2">
    <source>
        <dbReference type="ARBA" id="ARBA00022964"/>
    </source>
</evidence>
<evidence type="ECO:0000313" key="9">
    <source>
        <dbReference type="Proteomes" id="UP000789739"/>
    </source>
</evidence>
<keyword evidence="9" id="KW-1185">Reference proteome</keyword>
<dbReference type="InterPro" id="IPR027450">
    <property type="entry name" value="AlkB-like"/>
</dbReference>
<dbReference type="Gene3D" id="2.60.120.590">
    <property type="entry name" value="Alpha-ketoglutarate-dependent dioxygenase AlkB-like"/>
    <property type="match status" value="1"/>
</dbReference>
<evidence type="ECO:0000256" key="6">
    <source>
        <dbReference type="SAM" id="MobiDB-lite"/>
    </source>
</evidence>
<dbReference type="GO" id="GO:0005737">
    <property type="term" value="C:cytoplasm"/>
    <property type="evidence" value="ECO:0007669"/>
    <property type="project" value="TreeGrafter"/>
</dbReference>
<comment type="caution">
    <text evidence="8">The sequence shown here is derived from an EMBL/GenBank/DDBJ whole genome shotgun (WGS) entry which is preliminary data.</text>
</comment>
<evidence type="ECO:0000259" key="7">
    <source>
        <dbReference type="PROSITE" id="PS51471"/>
    </source>
</evidence>
<evidence type="ECO:0000256" key="4">
    <source>
        <dbReference type="ARBA" id="ARBA00023004"/>
    </source>
</evidence>
<keyword evidence="2" id="KW-0223">Dioxygenase</keyword>
<dbReference type="PANTHER" id="PTHR16557">
    <property type="entry name" value="ALKYLATED DNA REPAIR PROTEIN ALKB-RELATED"/>
    <property type="match status" value="1"/>
</dbReference>